<dbReference type="EMBL" id="KU686204">
    <property type="protein sequence ID" value="AOV60329.1"/>
    <property type="molecule type" value="Genomic_DNA"/>
</dbReference>
<evidence type="ECO:0000313" key="1">
    <source>
        <dbReference type="EMBL" id="AOV60329.1"/>
    </source>
</evidence>
<evidence type="ECO:0000313" key="3">
    <source>
        <dbReference type="EMBL" id="AOV60786.1"/>
    </source>
</evidence>
<accession>A0A1D8KQ20</accession>
<evidence type="ECO:0000313" key="4">
    <source>
        <dbReference type="Proteomes" id="UP000202784"/>
    </source>
</evidence>
<proteinExistence type="predicted"/>
<evidence type="ECO:0000313" key="2">
    <source>
        <dbReference type="EMBL" id="AOV60557.1"/>
    </source>
</evidence>
<dbReference type="Proteomes" id="UP000202784">
    <property type="component" value="Segment"/>
</dbReference>
<sequence>MKVALLFFGQPRYLDDERPYNDYKRLILDRYDTDVYIHTWFDGEGGKYDVSTWAEMHGAKNCVILPDSIERLERMYNPKVLVHEKPRKFELPPDAKAWVDERYTGRHPEGHWNPGNYSNIMSQLKTIQRVAEIYEESGDQHDIIVLARLDTYLENFPDDLSTLNPSKFYLAGHHPRFPDVIHCFGRKYLGWMKNAFNDVNHPAVYENIWEPSPEAFKGNAFLMRYSKSDLAPHPMNAHTIRK</sequence>
<organism evidence="3 4">
    <name type="scientific">Synechococcus phage S-CAM9</name>
    <dbReference type="NCBI Taxonomy" id="1883369"/>
    <lineage>
        <taxon>Viruses</taxon>
        <taxon>Duplodnaviria</taxon>
        <taxon>Heunggongvirae</taxon>
        <taxon>Uroviricota</taxon>
        <taxon>Caudoviricetes</taxon>
        <taxon>Pantevenvirales</taxon>
        <taxon>Kyanoviridae</taxon>
        <taxon>Kanaloavirus</taxon>
        <taxon>Kanaloavirus scam9</taxon>
    </lineage>
</organism>
<dbReference type="EMBL" id="KU686206">
    <property type="protein sequence ID" value="AOV60786.1"/>
    <property type="molecule type" value="Genomic_DNA"/>
</dbReference>
<dbReference type="EMBL" id="KU686205">
    <property type="protein sequence ID" value="AOV60557.1"/>
    <property type="molecule type" value="Genomic_DNA"/>
</dbReference>
<dbReference type="KEGG" id="vg:30307768"/>
<name>A0A1D8KQ20_9CAUD</name>
<protein>
    <submittedName>
        <fullName evidence="3">Uncharacterized protein</fullName>
    </submittedName>
</protein>
<reference evidence="4 5" key="1">
    <citation type="journal article" date="2016" name="Virology">
        <title>The genomic content and context of auxiliary metabolic genes in marine cyanomyoviruses.</title>
        <authorList>
            <person name="Crummett L.T."/>
            <person name="Puxty R.J."/>
            <person name="Weihe C."/>
            <person name="Marston M.F."/>
            <person name="Martiny J.B."/>
        </authorList>
    </citation>
    <scope>NUCLEOTIDE SEQUENCE [LARGE SCALE GENOMIC DNA]</scope>
    <source>
        <strain evidence="1">0808SB05</strain>
        <strain evidence="2">0908SB82</strain>
        <strain evidence="3">1109NB16</strain>
    </source>
</reference>
<evidence type="ECO:0000313" key="5">
    <source>
        <dbReference type="Proteomes" id="UP000240393"/>
    </source>
</evidence>
<dbReference type="Proteomes" id="UP000240393">
    <property type="component" value="Segment"/>
</dbReference>
<dbReference type="RefSeq" id="YP_009322618.1">
    <property type="nucleotide sequence ID" value="NC_031922.1"/>
</dbReference>
<keyword evidence="4" id="KW-1185">Reference proteome</keyword>
<gene>
    <name evidence="3" type="ORF">N161109_183</name>
    <name evidence="1" type="ORF">S050808_182</name>
    <name evidence="2" type="ORF">S820908_182</name>
</gene>
<dbReference type="Proteomes" id="UP000241903">
    <property type="component" value="Segment"/>
</dbReference>
<dbReference type="GeneID" id="30307768"/>